<keyword evidence="1" id="KW-1133">Transmembrane helix</keyword>
<name>A0ABN7VL69_GIGMA</name>
<dbReference type="EMBL" id="CAJVQB010017014">
    <property type="protein sequence ID" value="CAG8782370.1"/>
    <property type="molecule type" value="Genomic_DNA"/>
</dbReference>
<gene>
    <name evidence="2" type="ORF">GMARGA_LOCUS19917</name>
</gene>
<keyword evidence="1" id="KW-0472">Membrane</keyword>
<keyword evidence="1" id="KW-0812">Transmembrane</keyword>
<dbReference type="Proteomes" id="UP000789901">
    <property type="component" value="Unassembled WGS sequence"/>
</dbReference>
<organism evidence="2 3">
    <name type="scientific">Gigaspora margarita</name>
    <dbReference type="NCBI Taxonomy" id="4874"/>
    <lineage>
        <taxon>Eukaryota</taxon>
        <taxon>Fungi</taxon>
        <taxon>Fungi incertae sedis</taxon>
        <taxon>Mucoromycota</taxon>
        <taxon>Glomeromycotina</taxon>
        <taxon>Glomeromycetes</taxon>
        <taxon>Diversisporales</taxon>
        <taxon>Gigasporaceae</taxon>
        <taxon>Gigaspora</taxon>
    </lineage>
</organism>
<reference evidence="2 3" key="1">
    <citation type="submission" date="2021-06" db="EMBL/GenBank/DDBJ databases">
        <authorList>
            <person name="Kallberg Y."/>
            <person name="Tangrot J."/>
            <person name="Rosling A."/>
        </authorList>
    </citation>
    <scope>NUCLEOTIDE SEQUENCE [LARGE SCALE GENOMIC DNA]</scope>
    <source>
        <strain evidence="2 3">120-4 pot B 10/14</strain>
    </source>
</reference>
<feature type="non-terminal residue" evidence="2">
    <location>
        <position position="117"/>
    </location>
</feature>
<proteinExistence type="predicted"/>
<protein>
    <submittedName>
        <fullName evidence="2">20236_t:CDS:1</fullName>
    </submittedName>
</protein>
<sequence>MHPEINFYYEDFYMNRIIGIILFYTFVAITGMHIIFAFADKLQIREANNLVEITDINSFLNTFGKNIVEVSLPCEITIDNEYNEAWNEINKSDKNGSMCKIQDNSLKNFAPWSILLW</sequence>
<accession>A0ABN7VL69</accession>
<evidence type="ECO:0000313" key="3">
    <source>
        <dbReference type="Proteomes" id="UP000789901"/>
    </source>
</evidence>
<feature type="transmembrane region" description="Helical" evidence="1">
    <location>
        <begin position="17"/>
        <end position="39"/>
    </location>
</feature>
<keyword evidence="3" id="KW-1185">Reference proteome</keyword>
<evidence type="ECO:0000256" key="1">
    <source>
        <dbReference type="SAM" id="Phobius"/>
    </source>
</evidence>
<comment type="caution">
    <text evidence="2">The sequence shown here is derived from an EMBL/GenBank/DDBJ whole genome shotgun (WGS) entry which is preliminary data.</text>
</comment>
<evidence type="ECO:0000313" key="2">
    <source>
        <dbReference type="EMBL" id="CAG8782370.1"/>
    </source>
</evidence>